<dbReference type="PROSITE" id="PS51671">
    <property type="entry name" value="ACT"/>
    <property type="match status" value="2"/>
</dbReference>
<feature type="compositionally biased region" description="Low complexity" evidence="8">
    <location>
        <begin position="1"/>
        <end position="11"/>
    </location>
</feature>
<evidence type="ECO:0000256" key="6">
    <source>
        <dbReference type="ARBA" id="ARBA00023268"/>
    </source>
</evidence>
<dbReference type="EMBL" id="CP011125">
    <property type="protein sequence ID" value="AKF07123.1"/>
    <property type="molecule type" value="Genomic_DNA"/>
</dbReference>
<keyword evidence="1 7" id="KW-0808">Transferase</keyword>
<dbReference type="NCBIfam" id="TIGR01693">
    <property type="entry name" value="UTase_glnD"/>
    <property type="match status" value="1"/>
</dbReference>
<sequence length="921" mass="100867">MAEGARSSLSGRGPGGPAPSLDLATFAPGLGKTCEEYRATYRERLAEMVRRGESGVRVASMHARILDGLLSALYCASIAAAKTHGRGPRGRTALLAVGGYGRGLLGLHSDLDVVVLCEDPGDPGAALVAQALLYPLWDLGLEIGHAVRGVDETLALARDDLRTATTLLDVRRVSGDASLVDELLRGARRHVFEPAMSDILTALATDTDARHERYGGSRFLLEPEVKNGCGGLRDLDVILWTANVRWAARSLEEAVAQGVLLHREAQELDAARELLWRVRNLLHARGEQNGGSGRRHDRLTFEDQEDVSAQMGFVDDGVSLGVEQFMQTYYRHARVVETGVERMLSRARHHDRKAPAPLEELGGGVLVFDGHVTLRESEALERDPALALRLYRQVVRRNLPPYAFARDAIARAAADPVWCERLRASREAADLFLELLTHVGDAPVRRGSMLAELHEVGVLLAMIPEFEPVTGRVQHDVYHVYTVDVHSVAAVDRLRALMRGDHASDLPMPTRLAADVPRPMTLFLGVLLHDIGKGRGGHHATIGAQLSVPIGERLGLTPGDVLHVRWLVEEHLSLYHWALRRDITDPDTIAEVVRRVGTLDRLRDLYVLTVADLSTTNPNAMTSWKARMLDDLYLATAAWLEAPAGQGGEQGEKRADAIRDQVRVGFVGDGRQAELESFLASMPDRYVLANPVDVIRAHARVVRDRDARTVHVALRPGPSEEVAELVVVTDDRPGLLADVAAVLASSRLDITTAQIHTRPRAGSHDEAFDVFQVRRTGAAEGEPVDRELVSRIQKDLEDLVTGRVSAKDLLARRAAPPAWARKHMPAVKTEILVDDDVSPRFTVIDVFTRDRVGLLHAIARTLHEQGLSIALSKVTTEGERVADVFYVTDERGAKLRDGARVAALKDALRAAIDALAERDAR</sequence>
<dbReference type="PROSITE" id="PS51831">
    <property type="entry name" value="HD"/>
    <property type="match status" value="1"/>
</dbReference>
<dbReference type="Pfam" id="PF01842">
    <property type="entry name" value="ACT"/>
    <property type="match status" value="1"/>
</dbReference>
<feature type="domain" description="ACT" evidence="9">
    <location>
        <begin position="843"/>
        <end position="921"/>
    </location>
</feature>
<dbReference type="InterPro" id="IPR010043">
    <property type="entry name" value="UTase/UR"/>
</dbReference>
<dbReference type="CDD" id="cd04873">
    <property type="entry name" value="ACT_UUR-ACR-like"/>
    <property type="match status" value="1"/>
</dbReference>
<dbReference type="OrthoDB" id="9758038at2"/>
<evidence type="ECO:0000313" key="12">
    <source>
        <dbReference type="Proteomes" id="UP000034883"/>
    </source>
</evidence>
<evidence type="ECO:0000256" key="5">
    <source>
        <dbReference type="ARBA" id="ARBA00022842"/>
    </source>
</evidence>
<feature type="region of interest" description="Uridylyltransferase" evidence="7">
    <location>
        <begin position="1"/>
        <end position="360"/>
    </location>
</feature>
<evidence type="ECO:0000256" key="2">
    <source>
        <dbReference type="ARBA" id="ARBA00022695"/>
    </source>
</evidence>
<dbReference type="Gene3D" id="3.30.460.10">
    <property type="entry name" value="Beta Polymerase, domain 2"/>
    <property type="match status" value="1"/>
</dbReference>
<dbReference type="SUPFAM" id="SSF109604">
    <property type="entry name" value="HD-domain/PDEase-like"/>
    <property type="match status" value="1"/>
</dbReference>
<feature type="region of interest" description="Disordered" evidence="8">
    <location>
        <begin position="1"/>
        <end position="21"/>
    </location>
</feature>
<feature type="domain" description="HD" evidence="10">
    <location>
        <begin position="483"/>
        <end position="602"/>
    </location>
</feature>
<evidence type="ECO:0000259" key="9">
    <source>
        <dbReference type="PROSITE" id="PS51671"/>
    </source>
</evidence>
<dbReference type="STRING" id="927083.DB32_004272"/>
<dbReference type="SMART" id="SM00471">
    <property type="entry name" value="HDc"/>
    <property type="match status" value="1"/>
</dbReference>
<dbReference type="PIRSF" id="PIRSF006288">
    <property type="entry name" value="PII_uridyltransf"/>
    <property type="match status" value="1"/>
</dbReference>
<keyword evidence="4 7" id="KW-0378">Hydrolase</keyword>
<dbReference type="GO" id="GO:0008081">
    <property type="term" value="F:phosphoric diester hydrolase activity"/>
    <property type="evidence" value="ECO:0007669"/>
    <property type="project" value="UniProtKB-UniRule"/>
</dbReference>
<dbReference type="GO" id="GO:0006808">
    <property type="term" value="P:regulation of nitrogen utilization"/>
    <property type="evidence" value="ECO:0007669"/>
    <property type="project" value="UniProtKB-UniRule"/>
</dbReference>
<dbReference type="InterPro" id="IPR043519">
    <property type="entry name" value="NT_sf"/>
</dbReference>
<evidence type="ECO:0000256" key="7">
    <source>
        <dbReference type="HAMAP-Rule" id="MF_00277"/>
    </source>
</evidence>
<feature type="domain" description="ACT" evidence="9">
    <location>
        <begin position="724"/>
        <end position="806"/>
    </location>
</feature>
<comment type="function">
    <text evidence="7">Modifies, by uridylylation and deuridylylation, the PII regulatory proteins (GlnB and homologs), in response to the nitrogen status of the cell that GlnD senses through the glutamine level. Under low glutamine levels, catalyzes the conversion of the PII proteins and UTP to PII-UMP and PPi, while under higher glutamine levels, GlnD hydrolyzes PII-UMP to PII and UMP (deuridylylation). Thus, controls uridylylation state and activity of the PII proteins, and plays an important role in the regulation of nitrogen metabolism.</text>
</comment>
<gene>
    <name evidence="7" type="primary">glnD</name>
    <name evidence="11" type="ORF">DB32_004272</name>
</gene>
<keyword evidence="3" id="KW-0677">Repeat</keyword>
<dbReference type="InterPro" id="IPR003607">
    <property type="entry name" value="HD/PDEase_dom"/>
</dbReference>
<dbReference type="SUPFAM" id="SSF81593">
    <property type="entry name" value="Nucleotidyltransferase substrate binding subunit/domain"/>
    <property type="match status" value="1"/>
</dbReference>
<name>A0A0F6W4E0_9BACT</name>
<evidence type="ECO:0000313" key="11">
    <source>
        <dbReference type="EMBL" id="AKF07123.1"/>
    </source>
</evidence>
<dbReference type="Pfam" id="PF01966">
    <property type="entry name" value="HD"/>
    <property type="match status" value="1"/>
</dbReference>
<evidence type="ECO:0000256" key="3">
    <source>
        <dbReference type="ARBA" id="ARBA00022737"/>
    </source>
</evidence>
<evidence type="ECO:0000256" key="8">
    <source>
        <dbReference type="SAM" id="MobiDB-lite"/>
    </source>
</evidence>
<dbReference type="Proteomes" id="UP000034883">
    <property type="component" value="Chromosome"/>
</dbReference>
<evidence type="ECO:0000256" key="1">
    <source>
        <dbReference type="ARBA" id="ARBA00022679"/>
    </source>
</evidence>
<dbReference type="Pfam" id="PF08335">
    <property type="entry name" value="GlnD_UR_UTase"/>
    <property type="match status" value="1"/>
</dbReference>
<keyword evidence="5 7" id="KW-0460">Magnesium</keyword>
<dbReference type="Gene3D" id="3.30.70.260">
    <property type="match status" value="2"/>
</dbReference>
<keyword evidence="2 7" id="KW-0548">Nucleotidyltransferase</keyword>
<dbReference type="CDD" id="cd04899">
    <property type="entry name" value="ACT_ACR-UUR-like_2"/>
    <property type="match status" value="1"/>
</dbReference>
<dbReference type="InterPro" id="IPR006674">
    <property type="entry name" value="HD_domain"/>
</dbReference>
<proteinExistence type="inferred from homology"/>
<dbReference type="InterPro" id="IPR045865">
    <property type="entry name" value="ACT-like_dom_sf"/>
</dbReference>
<dbReference type="Gene3D" id="1.10.3090.10">
    <property type="entry name" value="cca-adding enzyme, domain 2"/>
    <property type="match status" value="1"/>
</dbReference>
<dbReference type="PANTHER" id="PTHR47320:SF1">
    <property type="entry name" value="BIFUNCTIONAL URIDYLYLTRANSFERASE_URIDYLYL-REMOVING ENZYME"/>
    <property type="match status" value="1"/>
</dbReference>
<comment type="caution">
    <text evidence="7">Lacks conserved residue(s) required for the propagation of feature annotation.</text>
</comment>
<comment type="activity regulation">
    <text evidence="7">Uridylyltransferase (UTase) activity is inhibited by glutamine, while glutamine activates uridylyl-removing (UR) activity.</text>
</comment>
<dbReference type="EC" id="2.7.7.59" evidence="7"/>
<evidence type="ECO:0000256" key="4">
    <source>
        <dbReference type="ARBA" id="ARBA00022801"/>
    </source>
</evidence>
<comment type="domain">
    <text evidence="7">Has four distinct domains: an N-terminal nucleotidyltransferase (NT) domain responsible for UTase activity, a central HD domain that encodes UR activity, and two C-terminal ACT domains that seem to have a role in glutamine sensing.</text>
</comment>
<dbReference type="InterPro" id="IPR002912">
    <property type="entry name" value="ACT_dom"/>
</dbReference>
<keyword evidence="6 7" id="KW-0511">Multifunctional enzyme</keyword>
<dbReference type="GO" id="GO:0008773">
    <property type="term" value="F:[protein-PII] uridylyltransferase activity"/>
    <property type="evidence" value="ECO:0007669"/>
    <property type="project" value="UniProtKB-UniRule"/>
</dbReference>
<comment type="similarity">
    <text evidence="7">Belongs to the GlnD family.</text>
</comment>
<dbReference type="PANTHER" id="PTHR47320">
    <property type="entry name" value="BIFUNCTIONAL URIDYLYLTRANSFERASE/URIDYLYL-REMOVING ENZYME"/>
    <property type="match status" value="1"/>
</dbReference>
<organism evidence="11 12">
    <name type="scientific">Sandaracinus amylolyticus</name>
    <dbReference type="NCBI Taxonomy" id="927083"/>
    <lineage>
        <taxon>Bacteria</taxon>
        <taxon>Pseudomonadati</taxon>
        <taxon>Myxococcota</taxon>
        <taxon>Polyangia</taxon>
        <taxon>Polyangiales</taxon>
        <taxon>Sandaracinaceae</taxon>
        <taxon>Sandaracinus</taxon>
    </lineage>
</organism>
<dbReference type="SUPFAM" id="SSF55021">
    <property type="entry name" value="ACT-like"/>
    <property type="match status" value="2"/>
</dbReference>
<accession>A0A0F6W4E0</accession>
<dbReference type="EC" id="3.1.4.-" evidence="7"/>
<dbReference type="KEGG" id="samy:DB32_004272"/>
<dbReference type="RefSeq" id="WP_053234419.1">
    <property type="nucleotide sequence ID" value="NZ_CP011125.1"/>
</dbReference>
<evidence type="ECO:0000259" key="10">
    <source>
        <dbReference type="PROSITE" id="PS51831"/>
    </source>
</evidence>
<dbReference type="HAMAP" id="MF_00277">
    <property type="entry name" value="PII_uridylyl_transf"/>
    <property type="match status" value="1"/>
</dbReference>
<comment type="catalytic activity">
    <reaction evidence="7">
        <text>[protein-PII]-uridylyl-L-tyrosine + H2O = [protein-PII]-L-tyrosine + UMP + H(+)</text>
        <dbReference type="Rhea" id="RHEA:48600"/>
        <dbReference type="Rhea" id="RHEA-COMP:12147"/>
        <dbReference type="Rhea" id="RHEA-COMP:12148"/>
        <dbReference type="ChEBI" id="CHEBI:15377"/>
        <dbReference type="ChEBI" id="CHEBI:15378"/>
        <dbReference type="ChEBI" id="CHEBI:46858"/>
        <dbReference type="ChEBI" id="CHEBI:57865"/>
        <dbReference type="ChEBI" id="CHEBI:90602"/>
    </reaction>
</comment>
<protein>
    <recommendedName>
        <fullName evidence="7">Bifunctional uridylyltransferase/uridylyl-removing enzyme</fullName>
        <shortName evidence="7">UTase/UR</shortName>
    </recommendedName>
    <alternativeName>
        <fullName evidence="7">Bifunctional [protein-PII] modification enzyme</fullName>
    </alternativeName>
    <alternativeName>
        <fullName evidence="7">Bifunctional nitrogen sensor protein</fullName>
    </alternativeName>
    <domain>
        <recommendedName>
            <fullName evidence="7">[Protein-PII] uridylyltransferase</fullName>
            <shortName evidence="7">PII uridylyltransferase</shortName>
            <shortName evidence="7">UTase</shortName>
            <ecNumber evidence="7">2.7.7.59</ecNumber>
        </recommendedName>
    </domain>
    <domain>
        <recommendedName>
            <fullName evidence="7">[Protein-PII]-UMP uridylyl-removing enzyme</fullName>
            <shortName evidence="7">UR</shortName>
            <ecNumber evidence="7">3.1.4.-</ecNumber>
        </recommendedName>
    </domain>
</protein>
<dbReference type="AlphaFoldDB" id="A0A0F6W4E0"/>
<reference evidence="11 12" key="1">
    <citation type="submission" date="2015-03" db="EMBL/GenBank/DDBJ databases">
        <title>Genome assembly of Sandaracinus amylolyticus DSM 53668.</title>
        <authorList>
            <person name="Sharma G."/>
            <person name="Subramanian S."/>
        </authorList>
    </citation>
    <scope>NUCLEOTIDE SEQUENCE [LARGE SCALE GENOMIC DNA]</scope>
    <source>
        <strain evidence="11 12">DSM 53668</strain>
    </source>
</reference>
<comment type="catalytic activity">
    <reaction evidence="7">
        <text>[protein-PII]-L-tyrosine + UTP = [protein-PII]-uridylyl-L-tyrosine + diphosphate</text>
        <dbReference type="Rhea" id="RHEA:13673"/>
        <dbReference type="Rhea" id="RHEA-COMP:12147"/>
        <dbReference type="Rhea" id="RHEA-COMP:12148"/>
        <dbReference type="ChEBI" id="CHEBI:33019"/>
        <dbReference type="ChEBI" id="CHEBI:46398"/>
        <dbReference type="ChEBI" id="CHEBI:46858"/>
        <dbReference type="ChEBI" id="CHEBI:90602"/>
        <dbReference type="EC" id="2.7.7.59"/>
    </reaction>
</comment>
<comment type="cofactor">
    <cofactor evidence="7">
        <name>Mg(2+)</name>
        <dbReference type="ChEBI" id="CHEBI:18420"/>
    </cofactor>
</comment>
<dbReference type="InterPro" id="IPR013546">
    <property type="entry name" value="PII_UdlTrfase/GS_AdlTrfase"/>
</dbReference>
<keyword evidence="12" id="KW-1185">Reference proteome</keyword>
<dbReference type="SUPFAM" id="SSF81301">
    <property type="entry name" value="Nucleotidyltransferase"/>
    <property type="match status" value="1"/>
</dbReference>